<dbReference type="EMBL" id="MQUA01000014">
    <property type="protein sequence ID" value="PQB03238.1"/>
    <property type="molecule type" value="Genomic_DNA"/>
</dbReference>
<evidence type="ECO:0000313" key="1">
    <source>
        <dbReference type="EMBL" id="PQB03238.1"/>
    </source>
</evidence>
<protein>
    <submittedName>
        <fullName evidence="1">Uncharacterized protein</fullName>
    </submittedName>
</protein>
<dbReference type="OrthoDB" id="1446707at2"/>
<sequence>MTKFITILLSNLILLQSLNVDVESFSKLNVLLEHAQFHQEKYGDSFFEFLSEHYGTQDLLAKKEHKEHKDLPFKHNTHNCTHHITDFSFSNTLFEIKDTIILESKPNYSYKESLSFFEKPSIFQPPKCA</sequence>
<evidence type="ECO:0000313" key="2">
    <source>
        <dbReference type="Proteomes" id="UP000239522"/>
    </source>
</evidence>
<dbReference type="Proteomes" id="UP000239522">
    <property type="component" value="Unassembled WGS sequence"/>
</dbReference>
<name>A0A2S7KKU7_9FLAO</name>
<comment type="caution">
    <text evidence="1">The sequence shown here is derived from an EMBL/GenBank/DDBJ whole genome shotgun (WGS) entry which is preliminary data.</text>
</comment>
<accession>A0A2S7KKU7</accession>
<organism evidence="1 2">
    <name type="scientific">Polaribacter filamentus</name>
    <dbReference type="NCBI Taxonomy" id="53483"/>
    <lineage>
        <taxon>Bacteria</taxon>
        <taxon>Pseudomonadati</taxon>
        <taxon>Bacteroidota</taxon>
        <taxon>Flavobacteriia</taxon>
        <taxon>Flavobacteriales</taxon>
        <taxon>Flavobacteriaceae</taxon>
    </lineage>
</organism>
<keyword evidence="2" id="KW-1185">Reference proteome</keyword>
<reference evidence="1 2" key="1">
    <citation type="submission" date="2016-11" db="EMBL/GenBank/DDBJ databases">
        <title>Trade-off between light-utilization and light-protection in marine flavobacteria.</title>
        <authorList>
            <person name="Kumagai Y."/>
        </authorList>
    </citation>
    <scope>NUCLEOTIDE SEQUENCE [LARGE SCALE GENOMIC DNA]</scope>
    <source>
        <strain evidence="1 2">ATCC 700397</strain>
    </source>
</reference>
<dbReference type="AlphaFoldDB" id="A0A2S7KKU7"/>
<gene>
    <name evidence="1" type="ORF">BST83_18175</name>
</gene>
<dbReference type="RefSeq" id="WP_146092205.1">
    <property type="nucleotide sequence ID" value="NZ_MQUA01000014.1"/>
</dbReference>
<proteinExistence type="predicted"/>